<dbReference type="EMBL" id="KC775347">
    <property type="protein sequence ID" value="AGL39725.1"/>
    <property type="molecule type" value="Genomic_DNA"/>
</dbReference>
<comment type="subcellular location">
    <subcellularLocation>
        <location evidence="1">Nucleus</location>
    </subcellularLocation>
</comment>
<evidence type="ECO:0000259" key="7">
    <source>
        <dbReference type="PROSITE" id="PS51005"/>
    </source>
</evidence>
<dbReference type="Gene3D" id="2.170.150.80">
    <property type="entry name" value="NAC domain"/>
    <property type="match status" value="1"/>
</dbReference>
<evidence type="ECO:0000256" key="6">
    <source>
        <dbReference type="SAM" id="MobiDB-lite"/>
    </source>
</evidence>
<feature type="domain" description="NAC" evidence="7">
    <location>
        <begin position="3"/>
        <end position="141"/>
    </location>
</feature>
<evidence type="ECO:0000256" key="3">
    <source>
        <dbReference type="ARBA" id="ARBA00023125"/>
    </source>
</evidence>
<keyword evidence="10" id="KW-1185">Reference proteome</keyword>
<dbReference type="PANTHER" id="PTHR31989">
    <property type="entry name" value="NAC DOMAIN-CONTAINING PROTEIN 82-RELATED"/>
    <property type="match status" value="1"/>
</dbReference>
<dbReference type="STRING" id="180498.R4NHS4"/>
<dbReference type="GO" id="GO:0006355">
    <property type="term" value="P:regulation of DNA-templated transcription"/>
    <property type="evidence" value="ECO:0007669"/>
    <property type="project" value="InterPro"/>
</dbReference>
<feature type="region of interest" description="Disordered" evidence="6">
    <location>
        <begin position="143"/>
        <end position="174"/>
    </location>
</feature>
<dbReference type="Proteomes" id="UP000027138">
    <property type="component" value="Unassembled WGS sequence"/>
</dbReference>
<sequence length="201" mass="23369">MDAGIGYRFHPTEDELVYHYLRLKVLGYDDEVSDIPQVNLLDNEPWELPLMENADQVWYFFCERNYKHADGQRAKRTTNGGFWKVTGKDQKIKDVAIKKRLVYYQGRSSSGVRTNWIMHEYHPTFNFRIKRDFVLCKLKKRPDDDDDAAPTVDEGQSSTASASGNNATEEDPQLQAHVASFQGYNETEYNLNSAMQWNSYH</sequence>
<name>R4NHS4_JATCU</name>
<dbReference type="PROSITE" id="PS51005">
    <property type="entry name" value="NAC"/>
    <property type="match status" value="1"/>
</dbReference>
<keyword evidence="3" id="KW-0238">DNA-binding</keyword>
<evidence type="ECO:0000256" key="1">
    <source>
        <dbReference type="ARBA" id="ARBA00004123"/>
    </source>
</evidence>
<evidence type="ECO:0000256" key="2">
    <source>
        <dbReference type="ARBA" id="ARBA00023015"/>
    </source>
</evidence>
<evidence type="ECO:0000256" key="4">
    <source>
        <dbReference type="ARBA" id="ARBA00023163"/>
    </source>
</evidence>
<keyword evidence="2" id="KW-0805">Transcription regulation</keyword>
<dbReference type="InterPro" id="IPR036093">
    <property type="entry name" value="NAC_dom_sf"/>
</dbReference>
<reference evidence="8" key="2">
    <citation type="journal article" date="2015" name="PLoS ONE">
        <title>Genome-Wide Analysis of the NAC Gene Family in Physic Nut (Jatropha curcas L.).</title>
        <authorList>
            <person name="Wu Z."/>
            <person name="Xu X."/>
            <person name="Xiong W."/>
            <person name="Wu P."/>
            <person name="Chen Y."/>
            <person name="Li M."/>
            <person name="Wu G."/>
            <person name="Jiang H."/>
        </authorList>
    </citation>
    <scope>NUCLEOTIDE SEQUENCE</scope>
</reference>
<evidence type="ECO:0000313" key="8">
    <source>
        <dbReference type="EMBL" id="AGL39725.1"/>
    </source>
</evidence>
<dbReference type="GO" id="GO:0005634">
    <property type="term" value="C:nucleus"/>
    <property type="evidence" value="ECO:0007669"/>
    <property type="project" value="UniProtKB-SubCell"/>
</dbReference>
<accession>R4NHS4</accession>
<dbReference type="GO" id="GO:0003677">
    <property type="term" value="F:DNA binding"/>
    <property type="evidence" value="ECO:0007669"/>
    <property type="project" value="UniProtKB-KW"/>
</dbReference>
<gene>
    <name evidence="9" type="ORF">JCGZ_14165</name>
</gene>
<evidence type="ECO:0000256" key="5">
    <source>
        <dbReference type="ARBA" id="ARBA00023242"/>
    </source>
</evidence>
<dbReference type="OrthoDB" id="737278at2759"/>
<protein>
    <submittedName>
        <fullName evidence="8">NAC transcription factor 069</fullName>
    </submittedName>
</protein>
<evidence type="ECO:0000313" key="10">
    <source>
        <dbReference type="Proteomes" id="UP000027138"/>
    </source>
</evidence>
<proteinExistence type="predicted"/>
<dbReference type="Pfam" id="PF02365">
    <property type="entry name" value="NAM"/>
    <property type="match status" value="1"/>
</dbReference>
<organism evidence="8">
    <name type="scientific">Jatropha curcas</name>
    <name type="common">Barbados nut</name>
    <dbReference type="NCBI Taxonomy" id="180498"/>
    <lineage>
        <taxon>Eukaryota</taxon>
        <taxon>Viridiplantae</taxon>
        <taxon>Streptophyta</taxon>
        <taxon>Embryophyta</taxon>
        <taxon>Tracheophyta</taxon>
        <taxon>Spermatophyta</taxon>
        <taxon>Magnoliopsida</taxon>
        <taxon>eudicotyledons</taxon>
        <taxon>Gunneridae</taxon>
        <taxon>Pentapetalae</taxon>
        <taxon>rosids</taxon>
        <taxon>fabids</taxon>
        <taxon>Malpighiales</taxon>
        <taxon>Euphorbiaceae</taxon>
        <taxon>Crotonoideae</taxon>
        <taxon>Jatropheae</taxon>
        <taxon>Jatropha</taxon>
    </lineage>
</organism>
<dbReference type="InterPro" id="IPR003441">
    <property type="entry name" value="NAC-dom"/>
</dbReference>
<dbReference type="AlphaFoldDB" id="R4NHS4"/>
<feature type="compositionally biased region" description="Low complexity" evidence="6">
    <location>
        <begin position="157"/>
        <end position="167"/>
    </location>
</feature>
<reference evidence="9 10" key="1">
    <citation type="journal article" date="2014" name="PLoS ONE">
        <title>Global Analysis of Gene Expression Profiles in Physic Nut (Jatropha curcas L.) Seedlings Exposed to Salt Stress.</title>
        <authorList>
            <person name="Zhang L."/>
            <person name="Zhang C."/>
            <person name="Wu P."/>
            <person name="Chen Y."/>
            <person name="Li M."/>
            <person name="Jiang H."/>
            <person name="Wu G."/>
        </authorList>
    </citation>
    <scope>NUCLEOTIDE SEQUENCE [LARGE SCALE GENOMIC DNA]</scope>
    <source>
        <strain evidence="10">cv. GZQX0401</strain>
        <tissue evidence="9">Young leaves</tissue>
    </source>
</reference>
<dbReference type="EMBL" id="KK914782">
    <property type="protein sequence ID" value="KDP28394.1"/>
    <property type="molecule type" value="Genomic_DNA"/>
</dbReference>
<evidence type="ECO:0000313" key="9">
    <source>
        <dbReference type="EMBL" id="KDP28394.1"/>
    </source>
</evidence>
<dbReference type="SUPFAM" id="SSF101941">
    <property type="entry name" value="NAC domain"/>
    <property type="match status" value="1"/>
</dbReference>
<keyword evidence="4" id="KW-0804">Transcription</keyword>
<keyword evidence="5" id="KW-0539">Nucleus</keyword>